<keyword evidence="6" id="KW-1003">Cell membrane</keyword>
<feature type="binding site" evidence="20">
    <location>
        <position position="397"/>
    </location>
    <ligand>
        <name>ATP</name>
        <dbReference type="ChEBI" id="CHEBI:30616"/>
    </ligand>
</feature>
<feature type="transmembrane region" description="Helical" evidence="22">
    <location>
        <begin position="973"/>
        <end position="994"/>
    </location>
</feature>
<evidence type="ECO:0000256" key="14">
    <source>
        <dbReference type="ARBA" id="ARBA00022989"/>
    </source>
</evidence>
<dbReference type="Pfam" id="PF16212">
    <property type="entry name" value="PhoLip_ATPase_C"/>
    <property type="match status" value="1"/>
</dbReference>
<evidence type="ECO:0000256" key="12">
    <source>
        <dbReference type="ARBA" id="ARBA00022842"/>
    </source>
</evidence>
<protein>
    <recommendedName>
        <fullName evidence="22">Phospholipid-transporting ATPase</fullName>
        <ecNumber evidence="22">7.6.2.1</ecNumber>
    </recommendedName>
</protein>
<dbReference type="InterPro" id="IPR008250">
    <property type="entry name" value="ATPase_P-typ_transduc_dom_A_sf"/>
</dbReference>
<comment type="catalytic activity">
    <reaction evidence="17 22">
        <text>ATP + H2O + phospholipidSide 1 = ADP + phosphate + phospholipidSide 2.</text>
        <dbReference type="EC" id="7.6.2.1"/>
    </reaction>
</comment>
<dbReference type="GeneTree" id="ENSGT00940000157332"/>
<dbReference type="InterPro" id="IPR006539">
    <property type="entry name" value="P-type_ATPase_IV"/>
</dbReference>
<dbReference type="GO" id="GO:0090556">
    <property type="term" value="F:phosphatidylserine floppase activity"/>
    <property type="evidence" value="ECO:0007669"/>
    <property type="project" value="RHEA"/>
</dbReference>
<feature type="binding site" evidence="20">
    <location>
        <position position="659"/>
    </location>
    <ligand>
        <name>ATP</name>
        <dbReference type="ChEBI" id="CHEBI:30616"/>
    </ligand>
</feature>
<feature type="binding site" evidence="20">
    <location>
        <position position="753"/>
    </location>
    <ligand>
        <name>ATP</name>
        <dbReference type="ChEBI" id="CHEBI:30616"/>
    </ligand>
</feature>
<evidence type="ECO:0000256" key="2">
    <source>
        <dbReference type="ARBA" id="ARBA00004141"/>
    </source>
</evidence>
<feature type="binding site" evidence="20">
    <location>
        <position position="747"/>
    </location>
    <ligand>
        <name>ATP</name>
        <dbReference type="ChEBI" id="CHEBI:30616"/>
    </ligand>
</feature>
<evidence type="ECO:0000256" key="8">
    <source>
        <dbReference type="ARBA" id="ARBA00022692"/>
    </source>
</evidence>
<keyword evidence="11 20" id="KW-0067">ATP-binding</keyword>
<keyword evidence="13 22" id="KW-1278">Translocase</keyword>
<evidence type="ECO:0000256" key="20">
    <source>
        <dbReference type="PIRSR" id="PIRSR606539-2"/>
    </source>
</evidence>
<keyword evidence="10 20" id="KW-0547">Nucleotide-binding</keyword>
<dbReference type="InterPro" id="IPR044492">
    <property type="entry name" value="P_typ_ATPase_HD_dom"/>
</dbReference>
<evidence type="ECO:0000256" key="7">
    <source>
        <dbReference type="ARBA" id="ARBA00022553"/>
    </source>
</evidence>
<dbReference type="FunFam" id="3.40.50.1000:FF:000010">
    <property type="entry name" value="Phospholipid-transporting ATPase"/>
    <property type="match status" value="1"/>
</dbReference>
<dbReference type="Pfam" id="PF13246">
    <property type="entry name" value="Cation_ATPase"/>
    <property type="match status" value="1"/>
</dbReference>
<gene>
    <name evidence="25" type="primary">ATP8A2</name>
    <name evidence="25" type="synonym">atp8a2</name>
</gene>
<dbReference type="SUPFAM" id="SSF56784">
    <property type="entry name" value="HAD-like"/>
    <property type="match status" value="1"/>
</dbReference>
<feature type="transmembrane region" description="Helical" evidence="22">
    <location>
        <begin position="866"/>
        <end position="887"/>
    </location>
</feature>
<evidence type="ECO:0000256" key="9">
    <source>
        <dbReference type="ARBA" id="ARBA00022723"/>
    </source>
</evidence>
<feature type="binding site" evidence="20">
    <location>
        <position position="777"/>
    </location>
    <ligand>
        <name>ATP</name>
        <dbReference type="ChEBI" id="CHEBI:30616"/>
    </ligand>
</feature>
<dbReference type="SFLD" id="SFLDF00027">
    <property type="entry name" value="p-type_atpase"/>
    <property type="match status" value="1"/>
</dbReference>
<sequence length="1124" mass="125924">MPVVRETFWFWRPSCSSAGYRKADDEMSGTTSQAEPIDATARTVLLNRPQTTKFCDNHVSTTKYGVLTFLPRFLYEQIRRAANAFFLFIALMQQIPDVSPTGRYTTLVPLIFILTVAGIKEIIEDYVSSTSVTRSSLPLESLVAVGDIVKVTNGQHLPADMVIVSSSEPQAMCYTETSNLDGETNLKIRQGLSLTAGFQSLEDLIVLTGRLECEGPNRHLYDFTGTLRLDSQNPAPLGPDQVLLRGAQLRNTQWVVGIVVYTGHDSKLMQNSTKAPLKRSNVERVTNMQILVLFGILLVMALVSSVGAAIWNKVHTKAAYDISTNFAYNLLTFIILYNNLIPISLLVTLEVVKFIQALFINWDVEMYYSETDTAAMARTSNLNEELGQVKYLFSDKTGTLTCNIMHFKKCTIAGITYGNLPSNSHNSTEFDDPALIQNIEKNHPTSPQICEFLTMMAVCHTVVPEREDNQIIYQASSPDEGALVKGAKGLGFVFTARTPHSVIIEARGKEMTYELLNVLEFSSNRKRMSVVVRTPNGRLRLYCKGADNVIFERLHEASQYKELTIAHLEQFATEGLRTLCFAYVDLEEGTYQEWLKEYNSASTVIKDRAQKLEECYELLEKNLMLLGATAIEDRLQAGVPETIATLMKADIKIWVLTGDKQETAINIGYSCRLVTHGMSLIIVNEDSLDATRATLTAHCSSLGDSLRKENELALIIDGQTLKYALSFELRQAFLDLALSCKAVICCRVSPLQKSEIVDMVKKHVKAITLAIGDGANDVGMIQTAHVGVGISGNEGMQATNSSDYSIAQFSYLEKLLLVHGAWSYNRVTKCILYCFYKNVVLYIIELWFAFVNGFSGQILFERWCIGLYNVIFTALPPFTLGIFDRPCSQQNMLRFPQLYRITQNAEGFNTKVFWGHCINALIHSIILFWFPLKMLEHDSPFSSGQGNDYLFAGNMVYTVSFSLFMTSFSHLAVWGSIALWMVFFAVYSVIWPTIPIAPDMLGQATLYNMSCMQVQIEALKCVMSSFLLCSARRSVRKSLLEEVQELEAHAVDPGAAVLRDSSGRRYNKLQSIMELHPKKNPVFFLKSFCITLPNGYAFSQEEHGVVSQSEVVRSYDTTRQRPSL</sequence>
<dbReference type="InterPro" id="IPR032631">
    <property type="entry name" value="P-type_ATPase_N"/>
</dbReference>
<evidence type="ECO:0000256" key="22">
    <source>
        <dbReference type="RuleBase" id="RU362033"/>
    </source>
</evidence>
<dbReference type="InterPro" id="IPR018303">
    <property type="entry name" value="ATPase_P-typ_P_site"/>
</dbReference>
<feature type="binding site" evidence="20">
    <location>
        <position position="480"/>
    </location>
    <ligand>
        <name>ATP</name>
        <dbReference type="ChEBI" id="CHEBI:30616"/>
    </ligand>
</feature>
<dbReference type="SFLD" id="SFLDS00003">
    <property type="entry name" value="Haloacid_Dehalogenase"/>
    <property type="match status" value="1"/>
</dbReference>
<evidence type="ECO:0000313" key="26">
    <source>
        <dbReference type="Proteomes" id="UP000001038"/>
    </source>
</evidence>
<dbReference type="GO" id="GO:0000287">
    <property type="term" value="F:magnesium ion binding"/>
    <property type="evidence" value="ECO:0007669"/>
    <property type="project" value="UniProtKB-UniRule"/>
</dbReference>
<feature type="domain" description="P-type ATPase C-terminal" evidence="24">
    <location>
        <begin position="800"/>
        <end position="1003"/>
    </location>
</feature>
<dbReference type="InterPro" id="IPR023214">
    <property type="entry name" value="HAD_sf"/>
</dbReference>
<dbReference type="FunFam" id="3.40.1110.10:FF:000010">
    <property type="entry name" value="Phospholipid-transporting ATPase"/>
    <property type="match status" value="1"/>
</dbReference>
<dbReference type="EC" id="7.6.2.1" evidence="22"/>
<reference evidence="25 26" key="1">
    <citation type="journal article" date="2007" name="Nature">
        <title>The medaka draft genome and insights into vertebrate genome evolution.</title>
        <authorList>
            <person name="Kasahara M."/>
            <person name="Naruse K."/>
            <person name="Sasaki S."/>
            <person name="Nakatani Y."/>
            <person name="Qu W."/>
            <person name="Ahsan B."/>
            <person name="Yamada T."/>
            <person name="Nagayasu Y."/>
            <person name="Doi K."/>
            <person name="Kasai Y."/>
            <person name="Jindo T."/>
            <person name="Kobayashi D."/>
            <person name="Shimada A."/>
            <person name="Toyoda A."/>
            <person name="Kuroki Y."/>
            <person name="Fujiyama A."/>
            <person name="Sasaki T."/>
            <person name="Shimizu A."/>
            <person name="Asakawa S."/>
            <person name="Shimizu N."/>
            <person name="Hashimoto S."/>
            <person name="Yang J."/>
            <person name="Lee Y."/>
            <person name="Matsushima K."/>
            <person name="Sugano S."/>
            <person name="Sakaizumi M."/>
            <person name="Narita T."/>
            <person name="Ohishi K."/>
            <person name="Haga S."/>
            <person name="Ohta F."/>
            <person name="Nomoto H."/>
            <person name="Nogata K."/>
            <person name="Morishita T."/>
            <person name="Endo T."/>
            <person name="Shin-I T."/>
            <person name="Takeda H."/>
            <person name="Morishita S."/>
            <person name="Kohara Y."/>
        </authorList>
    </citation>
    <scope>NUCLEOTIDE SEQUENCE [LARGE SCALE GENOMIC DNA]</scope>
    <source>
        <strain evidence="25 26">Hd-rR</strain>
    </source>
</reference>
<dbReference type="Proteomes" id="UP000001038">
    <property type="component" value="Chromosome 20"/>
</dbReference>
<evidence type="ECO:0000259" key="24">
    <source>
        <dbReference type="Pfam" id="PF16212"/>
    </source>
</evidence>
<feature type="binding site" evidence="20">
    <location>
        <position position="658"/>
    </location>
    <ligand>
        <name>ATP</name>
        <dbReference type="ChEBI" id="CHEBI:30616"/>
    </ligand>
</feature>
<dbReference type="NCBIfam" id="TIGR01652">
    <property type="entry name" value="ATPase-Plipid"/>
    <property type="match status" value="1"/>
</dbReference>
<feature type="transmembrane region" description="Helical" evidence="22">
    <location>
        <begin position="949"/>
        <end position="966"/>
    </location>
</feature>
<dbReference type="InterPro" id="IPR023299">
    <property type="entry name" value="ATPase_P-typ_cyto_dom_N"/>
</dbReference>
<feature type="domain" description="P-type ATPase N-terminal" evidence="23">
    <location>
        <begin position="50"/>
        <end position="107"/>
    </location>
</feature>
<dbReference type="GO" id="GO:0016887">
    <property type="term" value="F:ATP hydrolysis activity"/>
    <property type="evidence" value="ECO:0007669"/>
    <property type="project" value="InterPro"/>
</dbReference>
<keyword evidence="26" id="KW-1185">Reference proteome</keyword>
<feature type="binding site" evidence="20">
    <location>
        <position position="521"/>
    </location>
    <ligand>
        <name>ATP</name>
        <dbReference type="ChEBI" id="CHEBI:30616"/>
    </ligand>
</feature>
<feature type="binding site" evidence="20">
    <location>
        <position position="776"/>
    </location>
    <ligand>
        <name>ATP</name>
        <dbReference type="ChEBI" id="CHEBI:30616"/>
    </ligand>
</feature>
<feature type="binding site" evidence="20">
    <location>
        <position position="544"/>
    </location>
    <ligand>
        <name>ATP</name>
        <dbReference type="ChEBI" id="CHEBI:30616"/>
    </ligand>
</feature>
<feature type="binding site" evidence="20">
    <location>
        <position position="395"/>
    </location>
    <ligand>
        <name>ATP</name>
        <dbReference type="ChEBI" id="CHEBI:30616"/>
    </ligand>
</feature>
<evidence type="ECO:0000256" key="18">
    <source>
        <dbReference type="ARBA" id="ARBA00051303"/>
    </source>
</evidence>
<dbReference type="PROSITE" id="PS00154">
    <property type="entry name" value="ATPASE_E1_E2"/>
    <property type="match status" value="1"/>
</dbReference>
<keyword evidence="12 21" id="KW-0460">Magnesium</keyword>
<dbReference type="SUPFAM" id="SSF81653">
    <property type="entry name" value="Calcium ATPase, transduction domain A"/>
    <property type="match status" value="1"/>
</dbReference>
<dbReference type="GO" id="GO:0005886">
    <property type="term" value="C:plasma membrane"/>
    <property type="evidence" value="ECO:0007669"/>
    <property type="project" value="UniProtKB-SubCell"/>
</dbReference>
<evidence type="ECO:0000256" key="21">
    <source>
        <dbReference type="PIRSR" id="PIRSR606539-3"/>
    </source>
</evidence>
<comment type="cofactor">
    <cofactor evidence="1 21">
        <name>Mg(2+)</name>
        <dbReference type="ChEBI" id="CHEBI:18420"/>
    </cofactor>
</comment>
<dbReference type="GO" id="GO:0005524">
    <property type="term" value="F:ATP binding"/>
    <property type="evidence" value="ECO:0007669"/>
    <property type="project" value="UniProtKB-UniRule"/>
</dbReference>
<feature type="binding site" evidence="20">
    <location>
        <position position="396"/>
    </location>
    <ligand>
        <name>ATP</name>
        <dbReference type="ChEBI" id="CHEBI:30616"/>
    </ligand>
</feature>
<dbReference type="CDD" id="cd02073">
    <property type="entry name" value="P-type_ATPase_APLT_Dnf-like"/>
    <property type="match status" value="1"/>
</dbReference>
<dbReference type="InterPro" id="IPR032630">
    <property type="entry name" value="P_typ_ATPase_c"/>
</dbReference>
<evidence type="ECO:0000256" key="6">
    <source>
        <dbReference type="ARBA" id="ARBA00022475"/>
    </source>
</evidence>
<feature type="binding site" evidence="20">
    <location>
        <position position="657"/>
    </location>
    <ligand>
        <name>ATP</name>
        <dbReference type="ChEBI" id="CHEBI:30616"/>
    </ligand>
</feature>
<keyword evidence="7" id="KW-0597">Phosphoprotein</keyword>
<evidence type="ECO:0000256" key="19">
    <source>
        <dbReference type="PIRSR" id="PIRSR606539-1"/>
    </source>
</evidence>
<feature type="transmembrane region" description="Helical" evidence="22">
    <location>
        <begin position="908"/>
        <end position="929"/>
    </location>
</feature>
<feature type="binding site" evidence="21">
    <location>
        <position position="777"/>
    </location>
    <ligand>
        <name>Mg(2+)</name>
        <dbReference type="ChEBI" id="CHEBI:18420"/>
    </ligand>
</feature>
<feature type="transmembrane region" description="Helical" evidence="22">
    <location>
        <begin position="290"/>
        <end position="311"/>
    </location>
</feature>
<comment type="catalytic activity">
    <reaction evidence="18">
        <text>a 1,2-diacyl-sn-glycero-3-phospho-L-serine(out) + ATP + H2O = a 1,2-diacyl-sn-glycero-3-phospho-L-serine(in) + ADP + phosphate + H(+)</text>
        <dbReference type="Rhea" id="RHEA:38567"/>
        <dbReference type="ChEBI" id="CHEBI:15377"/>
        <dbReference type="ChEBI" id="CHEBI:15378"/>
        <dbReference type="ChEBI" id="CHEBI:30616"/>
        <dbReference type="ChEBI" id="CHEBI:43474"/>
        <dbReference type="ChEBI" id="CHEBI:57262"/>
        <dbReference type="ChEBI" id="CHEBI:456216"/>
    </reaction>
    <physiologicalReaction direction="left-to-right" evidence="18">
        <dbReference type="Rhea" id="RHEA:38568"/>
    </physiologicalReaction>
</comment>
<evidence type="ECO:0000313" key="25">
    <source>
        <dbReference type="Ensembl" id="ENSORLP00000031122.1"/>
    </source>
</evidence>
<keyword evidence="14 22" id="KW-1133">Transmembrane helix</keyword>
<dbReference type="AlphaFoldDB" id="A0A3B3HHG3"/>
<feature type="transmembrane region" description="Helical" evidence="22">
    <location>
        <begin position="326"/>
        <end position="349"/>
    </location>
</feature>
<evidence type="ECO:0000256" key="1">
    <source>
        <dbReference type="ARBA" id="ARBA00001946"/>
    </source>
</evidence>
<dbReference type="GO" id="GO:0005794">
    <property type="term" value="C:Golgi apparatus"/>
    <property type="evidence" value="ECO:0007669"/>
    <property type="project" value="UniProtKB-SubCell"/>
</dbReference>
<dbReference type="Gene3D" id="3.40.50.1000">
    <property type="entry name" value="HAD superfamily/HAD-like"/>
    <property type="match status" value="1"/>
</dbReference>
<evidence type="ECO:0000256" key="16">
    <source>
        <dbReference type="ARBA" id="ARBA00023136"/>
    </source>
</evidence>
<keyword evidence="15" id="KW-0333">Golgi apparatus</keyword>
<feature type="active site" description="4-aspartylphosphate intermediate" evidence="19">
    <location>
        <position position="395"/>
    </location>
</feature>
<evidence type="ECO:0000256" key="3">
    <source>
        <dbReference type="ARBA" id="ARBA00004236"/>
    </source>
</evidence>
<dbReference type="Gene3D" id="2.70.150.10">
    <property type="entry name" value="Calcium-transporting ATPase, cytoplasmic transduction domain A"/>
    <property type="match status" value="1"/>
</dbReference>
<dbReference type="SFLD" id="SFLDG00002">
    <property type="entry name" value="C1.7:_P-type_atpase_like"/>
    <property type="match status" value="1"/>
</dbReference>
<organism evidence="25 26">
    <name type="scientific">Oryzias latipes</name>
    <name type="common">Japanese rice fish</name>
    <name type="synonym">Japanese killifish</name>
    <dbReference type="NCBI Taxonomy" id="8090"/>
    <lineage>
        <taxon>Eukaryota</taxon>
        <taxon>Metazoa</taxon>
        <taxon>Chordata</taxon>
        <taxon>Craniata</taxon>
        <taxon>Vertebrata</taxon>
        <taxon>Euteleostomi</taxon>
        <taxon>Actinopterygii</taxon>
        <taxon>Neopterygii</taxon>
        <taxon>Teleostei</taxon>
        <taxon>Neoteleostei</taxon>
        <taxon>Acanthomorphata</taxon>
        <taxon>Ovalentaria</taxon>
        <taxon>Atherinomorphae</taxon>
        <taxon>Beloniformes</taxon>
        <taxon>Adrianichthyidae</taxon>
        <taxon>Oryziinae</taxon>
        <taxon>Oryzias</taxon>
    </lineage>
</organism>
<keyword evidence="8 22" id="KW-0812">Transmembrane</keyword>
<feature type="transmembrane region" description="Helical" evidence="22">
    <location>
        <begin position="839"/>
        <end position="860"/>
    </location>
</feature>
<proteinExistence type="inferred from homology"/>
<evidence type="ECO:0000256" key="10">
    <source>
        <dbReference type="ARBA" id="ARBA00022741"/>
    </source>
</evidence>
<evidence type="ECO:0000259" key="23">
    <source>
        <dbReference type="Pfam" id="PF16209"/>
    </source>
</evidence>
<comment type="similarity">
    <text evidence="5 22">Belongs to the cation transport ATPase (P-type) (TC 3.A.3) family. Type IV subfamily.</text>
</comment>
<name>A0A3B3HHG3_ORYLA</name>
<dbReference type="SUPFAM" id="SSF81665">
    <property type="entry name" value="Calcium ATPase, transmembrane domain M"/>
    <property type="match status" value="1"/>
</dbReference>
<feature type="binding site" evidence="21">
    <location>
        <position position="397"/>
    </location>
    <ligand>
        <name>Mg(2+)</name>
        <dbReference type="ChEBI" id="CHEBI:18420"/>
    </ligand>
</feature>
<dbReference type="PANTHER" id="PTHR24092">
    <property type="entry name" value="PROBABLE PHOSPHOLIPID-TRANSPORTING ATPASE"/>
    <property type="match status" value="1"/>
</dbReference>
<dbReference type="InterPro" id="IPR001757">
    <property type="entry name" value="P_typ_ATPase"/>
</dbReference>
<dbReference type="Bgee" id="ENSORLG00000009034">
    <property type="expression patterns" value="Expressed in liver and 15 other cell types or tissues"/>
</dbReference>
<feature type="binding site" evidence="20">
    <location>
        <position position="577"/>
    </location>
    <ligand>
        <name>ATP</name>
        <dbReference type="ChEBI" id="CHEBI:30616"/>
    </ligand>
</feature>
<evidence type="ECO:0000256" key="5">
    <source>
        <dbReference type="ARBA" id="ARBA00008109"/>
    </source>
</evidence>
<dbReference type="InterPro" id="IPR036412">
    <property type="entry name" value="HAD-like_sf"/>
</dbReference>
<evidence type="ECO:0000256" key="13">
    <source>
        <dbReference type="ARBA" id="ARBA00022967"/>
    </source>
</evidence>
<evidence type="ECO:0000256" key="4">
    <source>
        <dbReference type="ARBA" id="ARBA00004555"/>
    </source>
</evidence>
<feature type="binding site" evidence="21">
    <location>
        <position position="395"/>
    </location>
    <ligand>
        <name>Mg(2+)</name>
        <dbReference type="ChEBI" id="CHEBI:18420"/>
    </ligand>
</feature>
<feature type="binding site" evidence="21">
    <location>
        <position position="773"/>
    </location>
    <ligand>
        <name>Mg(2+)</name>
        <dbReference type="ChEBI" id="CHEBI:18420"/>
    </ligand>
</feature>
<keyword evidence="16 22" id="KW-0472">Membrane</keyword>
<evidence type="ECO:0000256" key="15">
    <source>
        <dbReference type="ARBA" id="ARBA00023034"/>
    </source>
</evidence>
<dbReference type="Gene3D" id="3.40.1110.10">
    <property type="entry name" value="Calcium-transporting ATPase, cytoplasmic domain N"/>
    <property type="match status" value="1"/>
</dbReference>
<keyword evidence="9 21" id="KW-0479">Metal-binding</keyword>
<dbReference type="FunFam" id="2.70.150.10:FF:000021">
    <property type="entry name" value="Phospholipid-transporting ATPase"/>
    <property type="match status" value="1"/>
</dbReference>
<reference evidence="25" key="2">
    <citation type="submission" date="2025-08" db="UniProtKB">
        <authorList>
            <consortium name="Ensembl"/>
        </authorList>
    </citation>
    <scope>IDENTIFICATION</scope>
    <source>
        <strain evidence="25">Hd-rR</strain>
    </source>
</reference>
<dbReference type="InterPro" id="IPR023298">
    <property type="entry name" value="ATPase_P-typ_TM_dom_sf"/>
</dbReference>
<dbReference type="PRINTS" id="PR00119">
    <property type="entry name" value="CATATPASE"/>
</dbReference>
<dbReference type="SUPFAM" id="SSF81660">
    <property type="entry name" value="Metal cation-transporting ATPase, ATP-binding domain N"/>
    <property type="match status" value="1"/>
</dbReference>
<dbReference type="Ensembl" id="ENSORLT00000038889.1">
    <property type="protein sequence ID" value="ENSORLP00000031122.1"/>
    <property type="gene ID" value="ENSORLG00000009034.2"/>
</dbReference>
<comment type="subcellular location">
    <subcellularLocation>
        <location evidence="3">Cell membrane</location>
    </subcellularLocation>
    <subcellularLocation>
        <location evidence="4">Golgi apparatus</location>
    </subcellularLocation>
    <subcellularLocation>
        <location evidence="2 22">Membrane</location>
        <topology evidence="2 22">Multi-pass membrane protein</topology>
    </subcellularLocation>
</comment>
<reference evidence="25" key="3">
    <citation type="submission" date="2025-09" db="UniProtKB">
        <authorList>
            <consortium name="Ensembl"/>
        </authorList>
    </citation>
    <scope>IDENTIFICATION</scope>
    <source>
        <strain evidence="25">Hd-rR</strain>
    </source>
</reference>
<evidence type="ECO:0000256" key="17">
    <source>
        <dbReference type="ARBA" id="ARBA00034036"/>
    </source>
</evidence>
<dbReference type="Pfam" id="PF16209">
    <property type="entry name" value="PhoLip_ATPase_N"/>
    <property type="match status" value="1"/>
</dbReference>
<accession>A0A3B3HHG3</accession>
<dbReference type="NCBIfam" id="TIGR01494">
    <property type="entry name" value="ATPase_P-type"/>
    <property type="match status" value="1"/>
</dbReference>
<dbReference type="PANTHER" id="PTHR24092:SF98">
    <property type="entry name" value="PHOSPHOLIPID-TRANSPORTING ATPASE IB"/>
    <property type="match status" value="1"/>
</dbReference>
<evidence type="ECO:0000256" key="11">
    <source>
        <dbReference type="ARBA" id="ARBA00022840"/>
    </source>
</evidence>